<evidence type="ECO:0000259" key="5">
    <source>
        <dbReference type="Pfam" id="PF04542"/>
    </source>
</evidence>
<keyword evidence="8" id="KW-1185">Reference proteome</keyword>
<dbReference type="NCBIfam" id="TIGR02937">
    <property type="entry name" value="sigma70-ECF"/>
    <property type="match status" value="1"/>
</dbReference>
<accession>A0ABT1U9F5</accession>
<evidence type="ECO:0000313" key="8">
    <source>
        <dbReference type="Proteomes" id="UP001524586"/>
    </source>
</evidence>
<proteinExistence type="inferred from homology"/>
<dbReference type="Gene3D" id="1.10.1740.10">
    <property type="match status" value="1"/>
</dbReference>
<dbReference type="Pfam" id="PF08281">
    <property type="entry name" value="Sigma70_r4_2"/>
    <property type="match status" value="1"/>
</dbReference>
<dbReference type="EMBL" id="JANIBK010000169">
    <property type="protein sequence ID" value="MCQ8130492.1"/>
    <property type="molecule type" value="Genomic_DNA"/>
</dbReference>
<evidence type="ECO:0000313" key="7">
    <source>
        <dbReference type="EMBL" id="MCQ8130492.1"/>
    </source>
</evidence>
<protein>
    <submittedName>
        <fullName evidence="7">RNA polymerase sigma factor</fullName>
    </submittedName>
</protein>
<evidence type="ECO:0000256" key="3">
    <source>
        <dbReference type="ARBA" id="ARBA00023082"/>
    </source>
</evidence>
<dbReference type="SUPFAM" id="SSF88946">
    <property type="entry name" value="Sigma2 domain of RNA polymerase sigma factors"/>
    <property type="match status" value="1"/>
</dbReference>
<feature type="domain" description="RNA polymerase sigma factor 70 region 4 type 2" evidence="6">
    <location>
        <begin position="111"/>
        <end position="161"/>
    </location>
</feature>
<dbReference type="Pfam" id="PF04542">
    <property type="entry name" value="Sigma70_r2"/>
    <property type="match status" value="1"/>
</dbReference>
<organism evidence="7 8">
    <name type="scientific">Methylomonas rivi</name>
    <dbReference type="NCBI Taxonomy" id="2952226"/>
    <lineage>
        <taxon>Bacteria</taxon>
        <taxon>Pseudomonadati</taxon>
        <taxon>Pseudomonadota</taxon>
        <taxon>Gammaproteobacteria</taxon>
        <taxon>Methylococcales</taxon>
        <taxon>Methylococcaceae</taxon>
        <taxon>Methylomonas</taxon>
    </lineage>
</organism>
<sequence length="168" mass="19237">MDALTEPDLITSFLRHQKELQQFLTYKVDCAETAADLIQETYLRIARHTADTDIANPRAFLFRVADNLALDHLRGKARQNQRDGGEVNDEIACRQPQPDSTLMGQQHMELFAKLIYELPPQCRAVFLLCRVEGKSYAEIAAELRISARTVESHMHKALKLLKDRVDFL</sequence>
<dbReference type="CDD" id="cd06171">
    <property type="entry name" value="Sigma70_r4"/>
    <property type="match status" value="1"/>
</dbReference>
<dbReference type="Gene3D" id="1.10.10.10">
    <property type="entry name" value="Winged helix-like DNA-binding domain superfamily/Winged helix DNA-binding domain"/>
    <property type="match status" value="1"/>
</dbReference>
<keyword evidence="2" id="KW-0805">Transcription regulation</keyword>
<reference evidence="7 8" key="1">
    <citation type="submission" date="2022-07" db="EMBL/GenBank/DDBJ databases">
        <title>Methylomonas rivi sp. nov., Methylomonas rosea sp. nov., Methylomonas aureus sp. nov. and Methylomonas subterranea sp. nov., four novel methanotrophs isolated from a freshwater creek and the deep terrestrial subsurface.</title>
        <authorList>
            <person name="Abin C."/>
            <person name="Sankaranarayanan K."/>
            <person name="Garner C."/>
            <person name="Sindelar R."/>
            <person name="Kotary K."/>
            <person name="Garner R."/>
            <person name="Barclay S."/>
            <person name="Lawson P."/>
            <person name="Krumholz L."/>
        </authorList>
    </citation>
    <scope>NUCLEOTIDE SEQUENCE [LARGE SCALE GENOMIC DNA]</scope>
    <source>
        <strain evidence="7 8">WSC-6</strain>
    </source>
</reference>
<keyword evidence="4" id="KW-0804">Transcription</keyword>
<dbReference type="InterPro" id="IPR013324">
    <property type="entry name" value="RNA_pol_sigma_r3/r4-like"/>
</dbReference>
<evidence type="ECO:0000256" key="4">
    <source>
        <dbReference type="ARBA" id="ARBA00023163"/>
    </source>
</evidence>
<dbReference type="InterPro" id="IPR007627">
    <property type="entry name" value="RNA_pol_sigma70_r2"/>
</dbReference>
<comment type="caution">
    <text evidence="7">The sequence shown here is derived from an EMBL/GenBank/DDBJ whole genome shotgun (WGS) entry which is preliminary data.</text>
</comment>
<dbReference type="InterPro" id="IPR039425">
    <property type="entry name" value="RNA_pol_sigma-70-like"/>
</dbReference>
<dbReference type="SUPFAM" id="SSF88659">
    <property type="entry name" value="Sigma3 and sigma4 domains of RNA polymerase sigma factors"/>
    <property type="match status" value="1"/>
</dbReference>
<dbReference type="InterPro" id="IPR014284">
    <property type="entry name" value="RNA_pol_sigma-70_dom"/>
</dbReference>
<dbReference type="PANTHER" id="PTHR43133">
    <property type="entry name" value="RNA POLYMERASE ECF-TYPE SIGMA FACTO"/>
    <property type="match status" value="1"/>
</dbReference>
<feature type="domain" description="RNA polymerase sigma-70 region 2" evidence="5">
    <location>
        <begin position="14"/>
        <end position="78"/>
    </location>
</feature>
<comment type="similarity">
    <text evidence="1">Belongs to the sigma-70 factor family. ECF subfamily.</text>
</comment>
<dbReference type="PANTHER" id="PTHR43133:SF63">
    <property type="entry name" value="RNA POLYMERASE SIGMA FACTOR FECI-RELATED"/>
    <property type="match status" value="1"/>
</dbReference>
<name>A0ABT1U9F5_9GAMM</name>
<dbReference type="InterPro" id="IPR013325">
    <property type="entry name" value="RNA_pol_sigma_r2"/>
</dbReference>
<evidence type="ECO:0000256" key="1">
    <source>
        <dbReference type="ARBA" id="ARBA00010641"/>
    </source>
</evidence>
<evidence type="ECO:0000259" key="6">
    <source>
        <dbReference type="Pfam" id="PF08281"/>
    </source>
</evidence>
<dbReference type="InterPro" id="IPR013249">
    <property type="entry name" value="RNA_pol_sigma70_r4_t2"/>
</dbReference>
<keyword evidence="3" id="KW-0731">Sigma factor</keyword>
<dbReference type="RefSeq" id="WP_256616916.1">
    <property type="nucleotide sequence ID" value="NZ_JANIBK010000169.1"/>
</dbReference>
<dbReference type="Proteomes" id="UP001524586">
    <property type="component" value="Unassembled WGS sequence"/>
</dbReference>
<gene>
    <name evidence="7" type="ORF">NP596_18680</name>
</gene>
<evidence type="ECO:0000256" key="2">
    <source>
        <dbReference type="ARBA" id="ARBA00023015"/>
    </source>
</evidence>
<dbReference type="InterPro" id="IPR036388">
    <property type="entry name" value="WH-like_DNA-bd_sf"/>
</dbReference>